<sequence length="174" mass="19916">MTHPLPRSLRERIGHALAFEGIAVLICAPAMAWFMDKPLLHLGVLTLMFSTVAMLWNMLFNYLFDRAQSRLGFERGLWARVSHALLFEVGLIVALVPLAAWWLSIGLLEALLLDIVLILFFLPYTLAFNWIYDLLRARWLANVRRSWAMRSVEGLDWPAAAAKLPPFPYQLRAP</sequence>
<protein>
    <submittedName>
        <fullName evidence="3">Multidrug/biocide efflux PACE transporter</fullName>
    </submittedName>
</protein>
<feature type="domain" description="Chlorhexidine efflux transporter" evidence="2">
    <location>
        <begin position="7"/>
        <end position="70"/>
    </location>
</feature>
<feature type="transmembrane region" description="Helical" evidence="1">
    <location>
        <begin position="40"/>
        <end position="64"/>
    </location>
</feature>
<evidence type="ECO:0000256" key="1">
    <source>
        <dbReference type="SAM" id="Phobius"/>
    </source>
</evidence>
<dbReference type="NCBIfam" id="NF033664">
    <property type="entry name" value="PACE_transport"/>
    <property type="match status" value="1"/>
</dbReference>
<dbReference type="InterPro" id="IPR007896">
    <property type="entry name" value="BTP_bacteria"/>
</dbReference>
<evidence type="ECO:0000313" key="4">
    <source>
        <dbReference type="Proteomes" id="UP001159292"/>
    </source>
</evidence>
<feature type="transmembrane region" description="Helical" evidence="1">
    <location>
        <begin position="110"/>
        <end position="132"/>
    </location>
</feature>
<comment type="caution">
    <text evidence="3">The sequence shown here is derived from an EMBL/GenBank/DDBJ whole genome shotgun (WGS) entry which is preliminary data.</text>
</comment>
<name>A0AB35KUU0_ECTOL</name>
<dbReference type="Pfam" id="PF05232">
    <property type="entry name" value="BTP"/>
    <property type="match status" value="2"/>
</dbReference>
<keyword evidence="1" id="KW-0472">Membrane</keyword>
<gene>
    <name evidence="3" type="ORF">N7671_03945</name>
</gene>
<dbReference type="Proteomes" id="UP001159292">
    <property type="component" value="Unassembled WGS sequence"/>
</dbReference>
<feature type="domain" description="Chlorhexidine efflux transporter" evidence="2">
    <location>
        <begin position="75"/>
        <end position="138"/>
    </location>
</feature>
<reference evidence="3" key="1">
    <citation type="submission" date="2022-09" db="EMBL/GenBank/DDBJ databases">
        <title>Intensive care unit water sources are persistently colonized with multi-drug resistant bacteria and are the site of extensive horizontal gene transfer of antibiotic resistance genes.</title>
        <authorList>
            <person name="Diorio-Toth L."/>
        </authorList>
    </citation>
    <scope>NUCLEOTIDE SEQUENCE</scope>
    <source>
        <strain evidence="3">GD04000</strain>
    </source>
</reference>
<feature type="transmembrane region" description="Helical" evidence="1">
    <location>
        <begin position="12"/>
        <end position="34"/>
    </location>
</feature>
<feature type="transmembrane region" description="Helical" evidence="1">
    <location>
        <begin position="85"/>
        <end position="104"/>
    </location>
</feature>
<dbReference type="AlphaFoldDB" id="A0AB35KUU0"/>
<keyword evidence="1" id="KW-1133">Transmembrane helix</keyword>
<dbReference type="NCBIfam" id="NF033665">
    <property type="entry name" value="PACE_efflu_PCE"/>
    <property type="match status" value="1"/>
</dbReference>
<organism evidence="3 4">
    <name type="scientific">Ectopseudomonas oleovorans</name>
    <name type="common">Pseudomonas oleovorans</name>
    <dbReference type="NCBI Taxonomy" id="301"/>
    <lineage>
        <taxon>Bacteria</taxon>
        <taxon>Pseudomonadati</taxon>
        <taxon>Pseudomonadota</taxon>
        <taxon>Gammaproteobacteria</taxon>
        <taxon>Pseudomonadales</taxon>
        <taxon>Pseudomonadaceae</taxon>
        <taxon>Ectopseudomonas</taxon>
    </lineage>
</organism>
<evidence type="ECO:0000313" key="3">
    <source>
        <dbReference type="EMBL" id="MDH0566423.1"/>
    </source>
</evidence>
<keyword evidence="1" id="KW-0812">Transmembrane</keyword>
<dbReference type="InterPro" id="IPR058208">
    <property type="entry name" value="PACE"/>
</dbReference>
<dbReference type="EMBL" id="JAOEET010000007">
    <property type="protein sequence ID" value="MDH0566423.1"/>
    <property type="molecule type" value="Genomic_DNA"/>
</dbReference>
<accession>A0AB35KUU0</accession>
<proteinExistence type="predicted"/>
<evidence type="ECO:0000259" key="2">
    <source>
        <dbReference type="Pfam" id="PF05232"/>
    </source>
</evidence>